<evidence type="ECO:0000256" key="2">
    <source>
        <dbReference type="ARBA" id="ARBA00009173"/>
    </source>
</evidence>
<keyword evidence="6" id="KW-0411">Iron-sulfur</keyword>
<proteinExistence type="inferred from homology"/>
<organism evidence="8">
    <name type="scientific">Leptospirillum ferriphilum</name>
    <dbReference type="NCBI Taxonomy" id="178606"/>
    <lineage>
        <taxon>Bacteria</taxon>
        <taxon>Pseudomonadati</taxon>
        <taxon>Nitrospirota</taxon>
        <taxon>Nitrospiria</taxon>
        <taxon>Nitrospirales</taxon>
        <taxon>Nitrospiraceae</taxon>
        <taxon>Leptospirillum</taxon>
    </lineage>
</organism>
<evidence type="ECO:0000256" key="6">
    <source>
        <dbReference type="ARBA" id="ARBA00023014"/>
    </source>
</evidence>
<evidence type="ECO:0000256" key="4">
    <source>
        <dbReference type="ARBA" id="ARBA00022723"/>
    </source>
</evidence>
<evidence type="ECO:0000256" key="1">
    <source>
        <dbReference type="ARBA" id="ARBA00001966"/>
    </source>
</evidence>
<name>A0A7C3QVB0_9BACT</name>
<evidence type="ECO:0000313" key="8">
    <source>
        <dbReference type="EMBL" id="HFT94375.1"/>
    </source>
</evidence>
<sequence>MYKILLKILKTRLLTEPLPEPSPDPPRPLLPVTGTLSIRHVDAGSCNACELELHALNGSYYSPERLGIRFVASPRHADLLLVTGPVSCHMEQPLIDTHNAMPSPKAVIAVGDCACNGGHFRGSYAVRDGVANVLPVMSVIPGCPPSPRTILAVLEKLVLPVSPSGRPDR</sequence>
<dbReference type="InterPro" id="IPR006137">
    <property type="entry name" value="NADH_UbQ_OxRdtase-like_20kDa"/>
</dbReference>
<evidence type="ECO:0000256" key="5">
    <source>
        <dbReference type="ARBA" id="ARBA00023004"/>
    </source>
</evidence>
<comment type="cofactor">
    <cofactor evidence="1">
        <name>[4Fe-4S] cluster</name>
        <dbReference type="ChEBI" id="CHEBI:49883"/>
    </cofactor>
</comment>
<dbReference type="PANTHER" id="PTHR42989:SF1">
    <property type="entry name" value="FORMATE HYDROGENLYASE SUBUNIT 7-RELATED"/>
    <property type="match status" value="1"/>
</dbReference>
<dbReference type="GO" id="GO:0046872">
    <property type="term" value="F:metal ion binding"/>
    <property type="evidence" value="ECO:0007669"/>
    <property type="project" value="UniProtKB-KW"/>
</dbReference>
<dbReference type="Gene3D" id="3.40.50.12280">
    <property type="match status" value="1"/>
</dbReference>
<evidence type="ECO:0000259" key="7">
    <source>
        <dbReference type="Pfam" id="PF01058"/>
    </source>
</evidence>
<dbReference type="SUPFAM" id="SSF56770">
    <property type="entry name" value="HydA/Nqo6-like"/>
    <property type="match status" value="1"/>
</dbReference>
<reference evidence="8" key="1">
    <citation type="journal article" date="2020" name="mSystems">
        <title>Genome- and Community-Level Interaction Insights into Carbon Utilization and Element Cycling Functions of Hydrothermarchaeota in Hydrothermal Sediment.</title>
        <authorList>
            <person name="Zhou Z."/>
            <person name="Liu Y."/>
            <person name="Xu W."/>
            <person name="Pan J."/>
            <person name="Luo Z.H."/>
            <person name="Li M."/>
        </authorList>
    </citation>
    <scope>NUCLEOTIDE SEQUENCE [LARGE SCALE GENOMIC DNA]</scope>
    <source>
        <strain evidence="8">SpSt-902</strain>
    </source>
</reference>
<gene>
    <name evidence="8" type="ORF">ENX03_10730</name>
</gene>
<dbReference type="EMBL" id="DTMM01000233">
    <property type="protein sequence ID" value="HFT94375.1"/>
    <property type="molecule type" value="Genomic_DNA"/>
</dbReference>
<feature type="domain" description="NADH:ubiquinone oxidoreductase-like 20kDa subunit" evidence="7">
    <location>
        <begin position="46"/>
        <end position="157"/>
    </location>
</feature>
<dbReference type="AlphaFoldDB" id="A0A7C3QVB0"/>
<evidence type="ECO:0000256" key="3">
    <source>
        <dbReference type="ARBA" id="ARBA00022485"/>
    </source>
</evidence>
<dbReference type="GO" id="GO:0051539">
    <property type="term" value="F:4 iron, 4 sulfur cluster binding"/>
    <property type="evidence" value="ECO:0007669"/>
    <property type="project" value="UniProtKB-KW"/>
</dbReference>
<keyword evidence="3" id="KW-0004">4Fe-4S</keyword>
<dbReference type="PANTHER" id="PTHR42989">
    <property type="entry name" value="HYDROGENASE-4 COMPONENT I"/>
    <property type="match status" value="1"/>
</dbReference>
<protein>
    <submittedName>
        <fullName evidence="8">Hydrogenase</fullName>
    </submittedName>
</protein>
<keyword evidence="4" id="KW-0479">Metal-binding</keyword>
<dbReference type="Pfam" id="PF01058">
    <property type="entry name" value="Oxidored_q6"/>
    <property type="match status" value="1"/>
</dbReference>
<accession>A0A7C3QVB0</accession>
<dbReference type="InterPro" id="IPR052375">
    <property type="entry name" value="Complex_I_20kDa-like"/>
</dbReference>
<comment type="caution">
    <text evidence="8">The sequence shown here is derived from an EMBL/GenBank/DDBJ whole genome shotgun (WGS) entry which is preliminary data.</text>
</comment>
<comment type="similarity">
    <text evidence="2">Belongs to the complex I 20 kDa subunit family.</text>
</comment>
<keyword evidence="5" id="KW-0408">Iron</keyword>